<sequence length="214" mass="24245">MVGSSTTSKLLITFPNKLWLGELSREFPYFQFEIKAFVPISHDPFIGNSLITITGHKPSQILPKLDTHPSLVKYSIMEQNESFISINTQTNDQFLLMSIVKNLILVQLPFKIANGIAEFIISSTRENIDKFIDDLTSKGISVEIKSIGHFSEDLLKEELTSRQFFIFQEAKKAGYYDVPRKITLTDLAQNLDIAKSSLSSMLQRIHNKLLGYIG</sequence>
<dbReference type="EMBL" id="CP104013">
    <property type="protein sequence ID" value="UYP44069.1"/>
    <property type="molecule type" value="Genomic_DNA"/>
</dbReference>
<evidence type="ECO:0000259" key="1">
    <source>
        <dbReference type="Pfam" id="PF04967"/>
    </source>
</evidence>
<name>A0ABY6HNK3_9ARCH</name>
<dbReference type="PANTHER" id="PTHR34236:SF1">
    <property type="entry name" value="DIMETHYL SULFOXIDE REDUCTASE TRANSCRIPTIONAL ACTIVATOR"/>
    <property type="match status" value="1"/>
</dbReference>
<keyword evidence="3" id="KW-1185">Reference proteome</keyword>
<gene>
    <name evidence="2" type="ORF">NEF87_000354</name>
</gene>
<proteinExistence type="predicted"/>
<feature type="domain" description="HTH bat-type" evidence="1">
    <location>
        <begin position="159"/>
        <end position="210"/>
    </location>
</feature>
<evidence type="ECO:0000313" key="2">
    <source>
        <dbReference type="EMBL" id="UYP44069.1"/>
    </source>
</evidence>
<evidence type="ECO:0000313" key="3">
    <source>
        <dbReference type="Proteomes" id="UP001208689"/>
    </source>
</evidence>
<dbReference type="Pfam" id="PF04967">
    <property type="entry name" value="HTH_10"/>
    <property type="match status" value="1"/>
</dbReference>
<dbReference type="PANTHER" id="PTHR34236">
    <property type="entry name" value="DIMETHYL SULFOXIDE REDUCTASE TRANSCRIPTIONAL ACTIVATOR"/>
    <property type="match status" value="1"/>
</dbReference>
<organism evidence="2 3">
    <name type="scientific">Candidatus Lokiarchaeum ossiferum</name>
    <dbReference type="NCBI Taxonomy" id="2951803"/>
    <lineage>
        <taxon>Archaea</taxon>
        <taxon>Promethearchaeati</taxon>
        <taxon>Promethearchaeota</taxon>
        <taxon>Promethearchaeia</taxon>
        <taxon>Promethearchaeales</taxon>
        <taxon>Promethearchaeaceae</taxon>
        <taxon>Candidatus Lokiarchaeum</taxon>
    </lineage>
</organism>
<accession>A0ABY6HNK3</accession>
<reference evidence="2" key="1">
    <citation type="submission" date="2022-09" db="EMBL/GenBank/DDBJ databases">
        <title>Actin cytoskeleton and complex cell architecture in an #Asgard archaeon.</title>
        <authorList>
            <person name="Ponce Toledo R.I."/>
            <person name="Schleper C."/>
            <person name="Rodrigues Oliveira T."/>
            <person name="Wollweber F."/>
            <person name="Xu J."/>
            <person name="Rittmann S."/>
            <person name="Klingl A."/>
            <person name="Pilhofer M."/>
        </authorList>
    </citation>
    <scope>NUCLEOTIDE SEQUENCE</scope>
    <source>
        <strain evidence="2">B-35</strain>
    </source>
</reference>
<dbReference type="Proteomes" id="UP001208689">
    <property type="component" value="Chromosome"/>
</dbReference>
<protein>
    <recommendedName>
        <fullName evidence="1">HTH bat-type domain-containing protein</fullName>
    </recommendedName>
</protein>
<dbReference type="InterPro" id="IPR007050">
    <property type="entry name" value="HTH_bacterioopsin"/>
</dbReference>